<dbReference type="EMBL" id="BPLQ01002278">
    <property type="protein sequence ID" value="GIX90973.1"/>
    <property type="molecule type" value="Genomic_DNA"/>
</dbReference>
<sequence>MFLFYRFGVMICGVCVGGISDTVITFMASYSPEHSDGGIDHSDPLGCHSRKVGNRPSDSFCLCRPPPSRFRKLVVRHLGRKLNNTWGMEGTTSGQQRETSLINGD</sequence>
<feature type="region of interest" description="Disordered" evidence="1">
    <location>
        <begin position="86"/>
        <end position="105"/>
    </location>
</feature>
<dbReference type="Proteomes" id="UP001054837">
    <property type="component" value="Unassembled WGS sequence"/>
</dbReference>
<evidence type="ECO:0008006" key="4">
    <source>
        <dbReference type="Google" id="ProtNLM"/>
    </source>
</evidence>
<evidence type="ECO:0000313" key="2">
    <source>
        <dbReference type="EMBL" id="GIX90973.1"/>
    </source>
</evidence>
<keyword evidence="3" id="KW-1185">Reference proteome</keyword>
<protein>
    <recommendedName>
        <fullName evidence="4">Secreted protein</fullName>
    </recommendedName>
</protein>
<evidence type="ECO:0000256" key="1">
    <source>
        <dbReference type="SAM" id="MobiDB-lite"/>
    </source>
</evidence>
<proteinExistence type="predicted"/>
<evidence type="ECO:0000313" key="3">
    <source>
        <dbReference type="Proteomes" id="UP001054837"/>
    </source>
</evidence>
<comment type="caution">
    <text evidence="2">The sequence shown here is derived from an EMBL/GenBank/DDBJ whole genome shotgun (WGS) entry which is preliminary data.</text>
</comment>
<reference evidence="2 3" key="1">
    <citation type="submission" date="2021-06" db="EMBL/GenBank/DDBJ databases">
        <title>Caerostris darwini draft genome.</title>
        <authorList>
            <person name="Kono N."/>
            <person name="Arakawa K."/>
        </authorList>
    </citation>
    <scope>NUCLEOTIDE SEQUENCE [LARGE SCALE GENOMIC DNA]</scope>
</reference>
<name>A0AAV4P1S4_9ARAC</name>
<dbReference type="AlphaFoldDB" id="A0AAV4P1S4"/>
<organism evidence="2 3">
    <name type="scientific">Caerostris darwini</name>
    <dbReference type="NCBI Taxonomy" id="1538125"/>
    <lineage>
        <taxon>Eukaryota</taxon>
        <taxon>Metazoa</taxon>
        <taxon>Ecdysozoa</taxon>
        <taxon>Arthropoda</taxon>
        <taxon>Chelicerata</taxon>
        <taxon>Arachnida</taxon>
        <taxon>Araneae</taxon>
        <taxon>Araneomorphae</taxon>
        <taxon>Entelegynae</taxon>
        <taxon>Araneoidea</taxon>
        <taxon>Araneidae</taxon>
        <taxon>Caerostris</taxon>
    </lineage>
</organism>
<gene>
    <name evidence="2" type="ORF">CDAR_177631</name>
</gene>
<accession>A0AAV4P1S4</accession>